<evidence type="ECO:0000256" key="3">
    <source>
        <dbReference type="ARBA" id="ARBA00022676"/>
    </source>
</evidence>
<dbReference type="GO" id="GO:0005794">
    <property type="term" value="C:Golgi apparatus"/>
    <property type="evidence" value="ECO:0007669"/>
    <property type="project" value="TreeGrafter"/>
</dbReference>
<dbReference type="GO" id="GO:0000032">
    <property type="term" value="P:cell wall mannoprotein biosynthetic process"/>
    <property type="evidence" value="ECO:0007669"/>
    <property type="project" value="TreeGrafter"/>
</dbReference>
<evidence type="ECO:0000313" key="9">
    <source>
        <dbReference type="Proteomes" id="UP001378960"/>
    </source>
</evidence>
<dbReference type="InterPro" id="IPR029044">
    <property type="entry name" value="Nucleotide-diphossugar_trans"/>
</dbReference>
<accession>A0AAV5R2F2</accession>
<dbReference type="Pfam" id="PF01793">
    <property type="entry name" value="Glyco_transf_15"/>
    <property type="match status" value="1"/>
</dbReference>
<keyword evidence="5" id="KW-0735">Signal-anchor</keyword>
<dbReference type="GO" id="GO:0000026">
    <property type="term" value="F:alpha-1,2-mannosyltransferase activity"/>
    <property type="evidence" value="ECO:0007669"/>
    <property type="project" value="TreeGrafter"/>
</dbReference>
<dbReference type="EMBL" id="BTGB01000002">
    <property type="protein sequence ID" value="GMM45661.1"/>
    <property type="molecule type" value="Genomic_DNA"/>
</dbReference>
<gene>
    <name evidence="8" type="ORF">DAPK24_022360</name>
</gene>
<keyword evidence="3" id="KW-0328">Glycosyltransferase</keyword>
<dbReference type="Gene3D" id="3.90.550.10">
    <property type="entry name" value="Spore Coat Polysaccharide Biosynthesis Protein SpsA, Chain A"/>
    <property type="match status" value="1"/>
</dbReference>
<dbReference type="PIRSF" id="PIRSF018153">
    <property type="entry name" value="Glyco_trans_15"/>
    <property type="match status" value="1"/>
</dbReference>
<dbReference type="GO" id="GO:0006487">
    <property type="term" value="P:protein N-linked glycosylation"/>
    <property type="evidence" value="ECO:0007669"/>
    <property type="project" value="TreeGrafter"/>
</dbReference>
<evidence type="ECO:0000256" key="6">
    <source>
        <dbReference type="PIRSR" id="PIRSR018153-1"/>
    </source>
</evidence>
<protein>
    <submittedName>
        <fullName evidence="8">Uncharacterized protein</fullName>
    </submittedName>
</protein>
<feature type="transmembrane region" description="Helical" evidence="7">
    <location>
        <begin position="12"/>
        <end position="32"/>
    </location>
</feature>
<feature type="active site" description="Nucleophile" evidence="6">
    <location>
        <position position="306"/>
    </location>
</feature>
<dbReference type="InterPro" id="IPR002685">
    <property type="entry name" value="Glyco_trans_15"/>
</dbReference>
<evidence type="ECO:0000256" key="5">
    <source>
        <dbReference type="ARBA" id="ARBA00022968"/>
    </source>
</evidence>
<dbReference type="SUPFAM" id="SSF53448">
    <property type="entry name" value="Nucleotide-diphospho-sugar transferases"/>
    <property type="match status" value="1"/>
</dbReference>
<comment type="subcellular location">
    <subcellularLocation>
        <location evidence="1">Membrane</location>
        <topology evidence="1">Single-pass type II membrane protein</topology>
    </subcellularLocation>
</comment>
<sequence length="417" mass="49308">MRINRVSYRTLSLLVIISFLSVCILITFSFMVDTTNLLPSINFNYYKNNNSNSSIVKDDDIEIRLKSLDSFNGTFPTVKDATFFTICRNSDLNGIAKSIHTVEKRFNKNHHYPWVFANDVPFTKEFKDSISLLVSGDAIFTTIPKEYWNVPDSIDKVLMKNQFEMMKENKVLYGDNLSYRQMCRFNSGFFYKLKALEKFNWYWRVEPDVKFTCNLPDDMFETMINENKTYGFIIAMGEDKKTIRKLWKTSRDYFENLPSWNLSIQDGEKYIKNPDNNSLGFIETDYGSKTSIRGNYNLCHYWSNFEIANLNFFRDPIYEGYFQALDETGNFFYERWGDAPIHSIAVSYLLKPDQIKYFDNTGYYHGRIGNCPREKQSRKELNCRCAQTNEFSWKFMSCVPRWFTGLNIEPPRKPHYR</sequence>
<evidence type="ECO:0000256" key="1">
    <source>
        <dbReference type="ARBA" id="ARBA00004606"/>
    </source>
</evidence>
<dbReference type="GO" id="GO:0006493">
    <property type="term" value="P:protein O-linked glycosylation"/>
    <property type="evidence" value="ECO:0007669"/>
    <property type="project" value="TreeGrafter"/>
</dbReference>
<organism evidence="8 9">
    <name type="scientific">Pichia kluyveri</name>
    <name type="common">Yeast</name>
    <dbReference type="NCBI Taxonomy" id="36015"/>
    <lineage>
        <taxon>Eukaryota</taxon>
        <taxon>Fungi</taxon>
        <taxon>Dikarya</taxon>
        <taxon>Ascomycota</taxon>
        <taxon>Saccharomycotina</taxon>
        <taxon>Pichiomycetes</taxon>
        <taxon>Pichiales</taxon>
        <taxon>Pichiaceae</taxon>
        <taxon>Pichia</taxon>
    </lineage>
</organism>
<proteinExistence type="inferred from homology"/>
<comment type="caution">
    <text evidence="8">The sequence shown here is derived from an EMBL/GenBank/DDBJ whole genome shotgun (WGS) entry which is preliminary data.</text>
</comment>
<dbReference type="Proteomes" id="UP001378960">
    <property type="component" value="Unassembled WGS sequence"/>
</dbReference>
<dbReference type="AlphaFoldDB" id="A0AAV5R2F2"/>
<keyword evidence="4" id="KW-0808">Transferase</keyword>
<keyword evidence="7" id="KW-1133">Transmembrane helix</keyword>
<dbReference type="PANTHER" id="PTHR31121:SF15">
    <property type="entry name" value="O-GLYCOSIDE ALPHA-1,2-MANNOSYLTRANSFERASE HOMOLOG 3"/>
    <property type="match status" value="1"/>
</dbReference>
<keyword evidence="7" id="KW-0812">Transmembrane</keyword>
<dbReference type="FunFam" id="3.90.550.10:FF:000051">
    <property type="entry name" value="Alpha-1,2-mannosyltransferase (Ktr4)"/>
    <property type="match status" value="1"/>
</dbReference>
<keyword evidence="9" id="KW-1185">Reference proteome</keyword>
<evidence type="ECO:0000256" key="2">
    <source>
        <dbReference type="ARBA" id="ARBA00007677"/>
    </source>
</evidence>
<reference evidence="8 9" key="1">
    <citation type="journal article" date="2023" name="Elife">
        <title>Identification of key yeast species and microbe-microbe interactions impacting larval growth of Drosophila in the wild.</title>
        <authorList>
            <person name="Mure A."/>
            <person name="Sugiura Y."/>
            <person name="Maeda R."/>
            <person name="Honda K."/>
            <person name="Sakurai N."/>
            <person name="Takahashi Y."/>
            <person name="Watada M."/>
            <person name="Katoh T."/>
            <person name="Gotoh A."/>
            <person name="Gotoh Y."/>
            <person name="Taniguchi I."/>
            <person name="Nakamura K."/>
            <person name="Hayashi T."/>
            <person name="Katayama T."/>
            <person name="Uemura T."/>
            <person name="Hattori Y."/>
        </authorList>
    </citation>
    <scope>NUCLEOTIDE SEQUENCE [LARGE SCALE GENOMIC DNA]</scope>
    <source>
        <strain evidence="8 9">PK-24</strain>
    </source>
</reference>
<evidence type="ECO:0000256" key="4">
    <source>
        <dbReference type="ARBA" id="ARBA00022679"/>
    </source>
</evidence>
<keyword evidence="7" id="KW-0472">Membrane</keyword>
<name>A0AAV5R2F2_PICKL</name>
<dbReference type="GO" id="GO:0016020">
    <property type="term" value="C:membrane"/>
    <property type="evidence" value="ECO:0007669"/>
    <property type="project" value="UniProtKB-SubCell"/>
</dbReference>
<evidence type="ECO:0000313" key="8">
    <source>
        <dbReference type="EMBL" id="GMM45661.1"/>
    </source>
</evidence>
<dbReference type="PANTHER" id="PTHR31121">
    <property type="entry name" value="ALPHA-1,2 MANNOSYLTRANSFERASE KTR1"/>
    <property type="match status" value="1"/>
</dbReference>
<evidence type="ECO:0000256" key="7">
    <source>
        <dbReference type="SAM" id="Phobius"/>
    </source>
</evidence>
<comment type="similarity">
    <text evidence="2">Belongs to the glycosyltransferase 15 family.</text>
</comment>